<gene>
    <name evidence="1" type="ORF">LITE_LOCUS25946</name>
</gene>
<dbReference type="AlphaFoldDB" id="A0AAV0LXR1"/>
<evidence type="ECO:0000313" key="1">
    <source>
        <dbReference type="EMBL" id="CAI0438886.1"/>
    </source>
</evidence>
<name>A0AAV0LXR1_9ROSI</name>
<sequence length="119" mass="13102">MLAAIPGCLSMVSDISSRCKKFTACNQVLNTILAWSISMAEQVASMRQRDSSLKMASHISLLSGSHFCHLAGSRKIPRRVSGPAKDYSNWSRLIQVLTFFVQTCSLPMIIGTRQLKQGV</sequence>
<accession>A0AAV0LXR1</accession>
<protein>
    <submittedName>
        <fullName evidence="1">Uncharacterized protein</fullName>
    </submittedName>
</protein>
<reference evidence="1" key="1">
    <citation type="submission" date="2022-08" db="EMBL/GenBank/DDBJ databases">
        <authorList>
            <person name="Gutierrez-Valencia J."/>
        </authorList>
    </citation>
    <scope>NUCLEOTIDE SEQUENCE</scope>
</reference>
<dbReference type="EMBL" id="CAMGYJ010000006">
    <property type="protein sequence ID" value="CAI0438886.1"/>
    <property type="molecule type" value="Genomic_DNA"/>
</dbReference>
<organism evidence="1 2">
    <name type="scientific">Linum tenue</name>
    <dbReference type="NCBI Taxonomy" id="586396"/>
    <lineage>
        <taxon>Eukaryota</taxon>
        <taxon>Viridiplantae</taxon>
        <taxon>Streptophyta</taxon>
        <taxon>Embryophyta</taxon>
        <taxon>Tracheophyta</taxon>
        <taxon>Spermatophyta</taxon>
        <taxon>Magnoliopsida</taxon>
        <taxon>eudicotyledons</taxon>
        <taxon>Gunneridae</taxon>
        <taxon>Pentapetalae</taxon>
        <taxon>rosids</taxon>
        <taxon>fabids</taxon>
        <taxon>Malpighiales</taxon>
        <taxon>Linaceae</taxon>
        <taxon>Linum</taxon>
    </lineage>
</organism>
<keyword evidence="2" id="KW-1185">Reference proteome</keyword>
<dbReference type="Proteomes" id="UP001154282">
    <property type="component" value="Unassembled WGS sequence"/>
</dbReference>
<evidence type="ECO:0000313" key="2">
    <source>
        <dbReference type="Proteomes" id="UP001154282"/>
    </source>
</evidence>
<comment type="caution">
    <text evidence="1">The sequence shown here is derived from an EMBL/GenBank/DDBJ whole genome shotgun (WGS) entry which is preliminary data.</text>
</comment>
<proteinExistence type="predicted"/>